<dbReference type="GO" id="GO:0045454">
    <property type="term" value="P:cell redox homeostasis"/>
    <property type="evidence" value="ECO:0007669"/>
    <property type="project" value="InterPro"/>
</dbReference>
<dbReference type="RefSeq" id="WP_134757107.1">
    <property type="nucleotide sequence ID" value="NZ_CP038150.1"/>
</dbReference>
<dbReference type="EMBL" id="CP038150">
    <property type="protein sequence ID" value="QBR01952.1"/>
    <property type="molecule type" value="Genomic_DNA"/>
</dbReference>
<evidence type="ECO:0000313" key="17">
    <source>
        <dbReference type="EMBL" id="QBR01952.1"/>
    </source>
</evidence>
<organism evidence="17 18">
    <name type="scientific">Paraburkholderia pallida</name>
    <dbReference type="NCBI Taxonomy" id="2547399"/>
    <lineage>
        <taxon>Bacteria</taxon>
        <taxon>Pseudomonadati</taxon>
        <taxon>Pseudomonadota</taxon>
        <taxon>Betaproteobacteria</taxon>
        <taxon>Burkholderiales</taxon>
        <taxon>Burkholderiaceae</taxon>
        <taxon>Paraburkholderia</taxon>
    </lineage>
</organism>
<evidence type="ECO:0000259" key="16">
    <source>
        <dbReference type="Pfam" id="PF07992"/>
    </source>
</evidence>
<comment type="similarity">
    <text evidence="1 13">Belongs to the class-I pyridine nucleotide-disulfide oxidoreductase family.</text>
</comment>
<dbReference type="AlphaFoldDB" id="A0A4P7D5T7"/>
<dbReference type="KEGG" id="ppai:E1956_32995"/>
<dbReference type="Pfam" id="PF02852">
    <property type="entry name" value="Pyr_redox_dim"/>
    <property type="match status" value="1"/>
</dbReference>
<dbReference type="InterPro" id="IPR006324">
    <property type="entry name" value="GSHR"/>
</dbReference>
<dbReference type="InterPro" id="IPR016156">
    <property type="entry name" value="FAD/NAD-linked_Rdtase_dimer_sf"/>
</dbReference>
<dbReference type="PROSITE" id="PS00076">
    <property type="entry name" value="PYRIDINE_REDOX_1"/>
    <property type="match status" value="1"/>
</dbReference>
<gene>
    <name evidence="17" type="primary">gor</name>
    <name evidence="17" type="ORF">E1956_32995</name>
</gene>
<dbReference type="PIRSF" id="PIRSF000350">
    <property type="entry name" value="Mercury_reductase_MerA"/>
    <property type="match status" value="1"/>
</dbReference>
<dbReference type="Pfam" id="PF07992">
    <property type="entry name" value="Pyr_redox_2"/>
    <property type="match status" value="1"/>
</dbReference>
<dbReference type="EC" id="1.8.1.7" evidence="14"/>
<keyword evidence="4 11" id="KW-0274">FAD</keyword>
<dbReference type="NCBIfam" id="NF004776">
    <property type="entry name" value="PRK06116.1"/>
    <property type="match status" value="1"/>
</dbReference>
<comment type="catalytic activity">
    <reaction evidence="9 14">
        <text>2 glutathione + NADP(+) = glutathione disulfide + NADPH + H(+)</text>
        <dbReference type="Rhea" id="RHEA:11740"/>
        <dbReference type="ChEBI" id="CHEBI:15378"/>
        <dbReference type="ChEBI" id="CHEBI:57783"/>
        <dbReference type="ChEBI" id="CHEBI:57925"/>
        <dbReference type="ChEBI" id="CHEBI:58297"/>
        <dbReference type="ChEBI" id="CHEBI:58349"/>
        <dbReference type="EC" id="1.8.1.7"/>
    </reaction>
</comment>
<protein>
    <recommendedName>
        <fullName evidence="14">Glutathione reductase</fullName>
        <shortName evidence="14">GRase</shortName>
        <ecNumber evidence="14">1.8.1.7</ecNumber>
    </recommendedName>
</protein>
<feature type="binding site" evidence="11">
    <location>
        <begin position="138"/>
        <end position="140"/>
    </location>
    <ligand>
        <name>FAD</name>
        <dbReference type="ChEBI" id="CHEBI:57692"/>
    </ligand>
</feature>
<keyword evidence="8 13" id="KW-0676">Redox-active center</keyword>
<dbReference type="InterPro" id="IPR001100">
    <property type="entry name" value="Pyr_nuc-diS_OxRdtase"/>
</dbReference>
<sequence length="445" mass="47744">MEFDYDLFVIGAGSGGVRLSRRAAAFGARVAVAEEGRIGGTCVVRGCIPKKLLVYASRYRDELEDAAGYGWRFGEARFSWSDFRRAKDQEVARLVSIYANLLAQAGVEVVQGRAVVVDPHTVEVAHRLYTARHIAIATGSTPTLPAIPGIEHALTSNAMFELPELPQHMAIVGGGYIAAEFACILEGLGCRVDMWYRGDQILRGFDDDVRDAVAAQMSARGIGIHVRSDISALERHAGGVALNSREGLLGQYDAVLYATGRIPQTRGLGLEEVGVALDQDGAVEVDAWSASSVPSIHAIGDVTARPQLTPVATRDAGLLALRLFGETSRAADYDYVPTAVFTTPEVATVGMTEAEAKRCYGQPEIFRTSFRPLLHTLSGRSERTFMKLVVDRESQRVVGAHMVGKDAAEIIQGIAIAVGAGVTKAQFDATIGIHPTAAEEFVTMV</sequence>
<proteinExistence type="inferred from homology"/>
<evidence type="ECO:0000256" key="4">
    <source>
        <dbReference type="ARBA" id="ARBA00022827"/>
    </source>
</evidence>
<keyword evidence="7" id="KW-1015">Disulfide bond</keyword>
<dbReference type="GO" id="GO:0034599">
    <property type="term" value="P:cellular response to oxidative stress"/>
    <property type="evidence" value="ECO:0007669"/>
    <property type="project" value="TreeGrafter"/>
</dbReference>
<evidence type="ECO:0000256" key="1">
    <source>
        <dbReference type="ARBA" id="ARBA00007532"/>
    </source>
</evidence>
<dbReference type="InterPro" id="IPR023753">
    <property type="entry name" value="FAD/NAD-binding_dom"/>
</dbReference>
<feature type="active site" description="Proton acceptor" evidence="10">
    <location>
        <position position="434"/>
    </location>
</feature>
<dbReference type="Gene3D" id="3.50.50.60">
    <property type="entry name" value="FAD/NAD(P)-binding domain"/>
    <property type="match status" value="2"/>
</dbReference>
<name>A0A4P7D5T7_9BURK</name>
<comment type="function">
    <text evidence="14">Catalyzes the reduction of glutathione disulfide (GSSG) to reduced glutathione (GSH).</text>
</comment>
<dbReference type="GO" id="GO:0050660">
    <property type="term" value="F:flavin adenine dinucleotide binding"/>
    <property type="evidence" value="ECO:0007669"/>
    <property type="project" value="InterPro"/>
</dbReference>
<dbReference type="PRINTS" id="PR00411">
    <property type="entry name" value="PNDRDTASEI"/>
</dbReference>
<evidence type="ECO:0000256" key="8">
    <source>
        <dbReference type="ARBA" id="ARBA00023284"/>
    </source>
</evidence>
<evidence type="ECO:0000259" key="15">
    <source>
        <dbReference type="Pfam" id="PF02852"/>
    </source>
</evidence>
<evidence type="ECO:0000256" key="14">
    <source>
        <dbReference type="RuleBase" id="RU365040"/>
    </source>
</evidence>
<keyword evidence="5 14" id="KW-0521">NADP</keyword>
<evidence type="ECO:0000256" key="7">
    <source>
        <dbReference type="ARBA" id="ARBA00023157"/>
    </source>
</evidence>
<reference evidence="17 18" key="1">
    <citation type="submission" date="2019-03" db="EMBL/GenBank/DDBJ databases">
        <title>Paraburkholderia sp. 7MH5, isolated from subtropical forest soil.</title>
        <authorList>
            <person name="Gao Z.-H."/>
            <person name="Qiu L.-H."/>
        </authorList>
    </citation>
    <scope>NUCLEOTIDE SEQUENCE [LARGE SCALE GENOMIC DNA]</scope>
    <source>
        <strain evidence="17 18">7MH5</strain>
    </source>
</reference>
<feature type="binding site" evidence="11">
    <location>
        <position position="260"/>
    </location>
    <ligand>
        <name>NAD(+)</name>
        <dbReference type="ChEBI" id="CHEBI:57540"/>
    </ligand>
</feature>
<dbReference type="PANTHER" id="PTHR42737:SF2">
    <property type="entry name" value="GLUTATHIONE REDUCTASE"/>
    <property type="match status" value="1"/>
</dbReference>
<dbReference type="Proteomes" id="UP000295727">
    <property type="component" value="Chromosome 3"/>
</dbReference>
<evidence type="ECO:0000256" key="13">
    <source>
        <dbReference type="RuleBase" id="RU003691"/>
    </source>
</evidence>
<dbReference type="SUPFAM" id="SSF51905">
    <property type="entry name" value="FAD/NAD(P)-binding domain"/>
    <property type="match status" value="1"/>
</dbReference>
<dbReference type="NCBIfam" id="TIGR01424">
    <property type="entry name" value="gluta_reduc_2"/>
    <property type="match status" value="1"/>
</dbReference>
<keyword evidence="18" id="KW-1185">Reference proteome</keyword>
<keyword evidence="3 13" id="KW-0285">Flavoprotein</keyword>
<dbReference type="InterPro" id="IPR046952">
    <property type="entry name" value="GSHR/TRXR-like"/>
</dbReference>
<evidence type="ECO:0000256" key="12">
    <source>
        <dbReference type="PIRSR" id="PIRSR000350-4"/>
    </source>
</evidence>
<evidence type="ECO:0000313" key="18">
    <source>
        <dbReference type="Proteomes" id="UP000295727"/>
    </source>
</evidence>
<dbReference type="InterPro" id="IPR012999">
    <property type="entry name" value="Pyr_OxRdtase_I_AS"/>
</dbReference>
<evidence type="ECO:0000256" key="6">
    <source>
        <dbReference type="ARBA" id="ARBA00023002"/>
    </source>
</evidence>
<feature type="disulfide bond" description="Redox-active" evidence="12">
    <location>
        <begin position="42"/>
        <end position="47"/>
    </location>
</feature>
<feature type="binding site" evidence="11">
    <location>
        <position position="301"/>
    </location>
    <ligand>
        <name>FAD</name>
        <dbReference type="ChEBI" id="CHEBI:57692"/>
    </ligand>
</feature>
<dbReference type="InterPro" id="IPR004099">
    <property type="entry name" value="Pyr_nucl-diS_OxRdtase_dimer"/>
</dbReference>
<feature type="binding site" evidence="11">
    <location>
        <begin position="173"/>
        <end position="180"/>
    </location>
    <ligand>
        <name>NAD(+)</name>
        <dbReference type="ChEBI" id="CHEBI:57540"/>
    </ligand>
</feature>
<dbReference type="PANTHER" id="PTHR42737">
    <property type="entry name" value="GLUTATHIONE REDUCTASE"/>
    <property type="match status" value="1"/>
</dbReference>
<evidence type="ECO:0000256" key="5">
    <source>
        <dbReference type="ARBA" id="ARBA00022857"/>
    </source>
</evidence>
<feature type="domain" description="Pyridine nucleotide-disulphide oxidoreductase dimerisation" evidence="15">
    <location>
        <begin position="336"/>
        <end position="444"/>
    </location>
</feature>
<keyword evidence="11" id="KW-0520">NAD</keyword>
<evidence type="ECO:0000256" key="11">
    <source>
        <dbReference type="PIRSR" id="PIRSR000350-3"/>
    </source>
</evidence>
<feature type="binding site" evidence="11">
    <location>
        <position position="51"/>
    </location>
    <ligand>
        <name>FAD</name>
        <dbReference type="ChEBI" id="CHEBI:57692"/>
    </ligand>
</feature>
<dbReference type="SUPFAM" id="SSF55424">
    <property type="entry name" value="FAD/NAD-linked reductases, dimerisation (C-terminal) domain"/>
    <property type="match status" value="1"/>
</dbReference>
<comment type="cofactor">
    <cofactor evidence="11">
        <name>FAD</name>
        <dbReference type="ChEBI" id="CHEBI:57692"/>
    </cofactor>
    <text evidence="11">Binds 1 FAD per subunit.</text>
</comment>
<dbReference type="OrthoDB" id="178496at2"/>
<evidence type="ECO:0000256" key="2">
    <source>
        <dbReference type="ARBA" id="ARBA00011738"/>
    </source>
</evidence>
<dbReference type="GO" id="GO:0050661">
    <property type="term" value="F:NADP binding"/>
    <property type="evidence" value="ECO:0007669"/>
    <property type="project" value="InterPro"/>
</dbReference>
<dbReference type="InterPro" id="IPR036188">
    <property type="entry name" value="FAD/NAD-bd_sf"/>
</dbReference>
<evidence type="ECO:0000256" key="10">
    <source>
        <dbReference type="PIRSR" id="PIRSR000350-2"/>
    </source>
</evidence>
<dbReference type="Gene3D" id="3.30.390.30">
    <property type="match status" value="1"/>
</dbReference>
<dbReference type="GO" id="GO:0004362">
    <property type="term" value="F:glutathione-disulfide reductase (NADPH) activity"/>
    <property type="evidence" value="ECO:0007669"/>
    <property type="project" value="UniProtKB-EC"/>
</dbReference>
<evidence type="ECO:0000256" key="3">
    <source>
        <dbReference type="ARBA" id="ARBA00022630"/>
    </source>
</evidence>
<keyword evidence="6 13" id="KW-0560">Oxidoreductase</keyword>
<evidence type="ECO:0000256" key="9">
    <source>
        <dbReference type="ARBA" id="ARBA00049142"/>
    </source>
</evidence>
<dbReference type="PRINTS" id="PR00368">
    <property type="entry name" value="FADPNR"/>
</dbReference>
<dbReference type="GO" id="GO:0005829">
    <property type="term" value="C:cytosol"/>
    <property type="evidence" value="ECO:0007669"/>
    <property type="project" value="TreeGrafter"/>
</dbReference>
<accession>A0A4P7D5T7</accession>
<comment type="subunit">
    <text evidence="2">Homodimer.</text>
</comment>
<feature type="domain" description="FAD/NAD(P)-binding" evidence="16">
    <location>
        <begin position="5"/>
        <end position="316"/>
    </location>
</feature>
<keyword evidence="11" id="KW-0547">Nucleotide-binding</keyword>
<dbReference type="GO" id="GO:0006749">
    <property type="term" value="P:glutathione metabolic process"/>
    <property type="evidence" value="ECO:0007669"/>
    <property type="project" value="InterPro"/>
</dbReference>